<dbReference type="HOGENOM" id="CLU_1674436_0_0_9"/>
<proteinExistence type="predicted"/>
<reference evidence="2 3" key="2">
    <citation type="submission" date="2008-11" db="EMBL/GenBank/DDBJ databases">
        <authorList>
            <person name="Fulton L."/>
            <person name="Clifton S."/>
            <person name="Fulton B."/>
            <person name="Xu J."/>
            <person name="Minx P."/>
            <person name="Pepin K.H."/>
            <person name="Johnson M."/>
            <person name="Bhonagiri V."/>
            <person name="Nash W.E."/>
            <person name="Mardis E.R."/>
            <person name="Wilson R.K."/>
        </authorList>
    </citation>
    <scope>NUCLEOTIDE SEQUENCE [LARGE SCALE GENOMIC DNA]</scope>
    <source>
        <strain evidence="2 3">ATCC 43243</strain>
    </source>
</reference>
<comment type="caution">
    <text evidence="2">The sequence shown here is derived from an EMBL/GenBank/DDBJ whole genome shotgun (WGS) entry which is preliminary data.</text>
</comment>
<keyword evidence="1" id="KW-0472">Membrane</keyword>
<keyword evidence="3" id="KW-1185">Reference proteome</keyword>
<feature type="transmembrane region" description="Helical" evidence="1">
    <location>
        <begin position="6"/>
        <end position="27"/>
    </location>
</feature>
<evidence type="ECO:0000313" key="2">
    <source>
        <dbReference type="EMBL" id="EEC58270.1"/>
    </source>
</evidence>
<dbReference type="AlphaFoldDB" id="B7ARE8"/>
<evidence type="ECO:0000256" key="1">
    <source>
        <dbReference type="SAM" id="Phobius"/>
    </source>
</evidence>
<dbReference type="Proteomes" id="UP000003136">
    <property type="component" value="Unassembled WGS sequence"/>
</dbReference>
<dbReference type="EMBL" id="ABVQ01000035">
    <property type="protein sequence ID" value="EEC58270.1"/>
    <property type="molecule type" value="Genomic_DNA"/>
</dbReference>
<keyword evidence="1" id="KW-1133">Transmembrane helix</keyword>
<reference evidence="2 3" key="1">
    <citation type="submission" date="2008-11" db="EMBL/GenBank/DDBJ databases">
        <title>Draft genome sequence of Bacteroides pectinophilus (ATCC 43243).</title>
        <authorList>
            <person name="Sudarsanam P."/>
            <person name="Ley R."/>
            <person name="Guruge J."/>
            <person name="Turnbaugh P.J."/>
            <person name="Mahowald M."/>
            <person name="Liep D."/>
            <person name="Gordon J."/>
        </authorList>
    </citation>
    <scope>NUCLEOTIDE SEQUENCE [LARGE SCALE GENOMIC DNA]</scope>
    <source>
        <strain evidence="2 3">ATCC 43243</strain>
    </source>
</reference>
<evidence type="ECO:0000313" key="3">
    <source>
        <dbReference type="Proteomes" id="UP000003136"/>
    </source>
</evidence>
<name>B7ARE8_9FIRM</name>
<protein>
    <submittedName>
        <fullName evidence="2">Uncharacterized protein</fullName>
    </submittedName>
</protein>
<organism evidence="2 3">
    <name type="scientific">[Bacteroides] pectinophilus ATCC 43243</name>
    <dbReference type="NCBI Taxonomy" id="483218"/>
    <lineage>
        <taxon>Bacteria</taxon>
        <taxon>Bacillati</taxon>
        <taxon>Bacillota</taxon>
        <taxon>Clostridia</taxon>
        <taxon>Eubacteriales</taxon>
    </lineage>
</organism>
<sequence>MKKSIGGKLIILAMVILIIAFIFCLFYESISYKSRYIKINYVCELPISSNMDNIVLLKDPFPRLRCISVLEFEKLLGGILDRTDLSESETDNIKALIENVPDDKYIYISIRYKLEGVFYSEKSGSYGHNGIYGSQEYEAVFIYWADEPLGNMIDGYI</sequence>
<accession>B7ARE8</accession>
<keyword evidence="1" id="KW-0812">Transmembrane</keyword>
<gene>
    <name evidence="2" type="ORF">BACPEC_01258</name>
</gene>